<evidence type="ECO:0000313" key="1">
    <source>
        <dbReference type="EMBL" id="MFC5386990.1"/>
    </source>
</evidence>
<accession>A0ABW0GZA1</accession>
<protein>
    <submittedName>
        <fullName evidence="1">Uncharacterized protein</fullName>
    </submittedName>
</protein>
<dbReference type="EMBL" id="JBHSLL010000051">
    <property type="protein sequence ID" value="MFC5386990.1"/>
    <property type="molecule type" value="Genomic_DNA"/>
</dbReference>
<gene>
    <name evidence="1" type="ORF">ACFPLB_13575</name>
</gene>
<reference evidence="2" key="1">
    <citation type="journal article" date="2019" name="Int. J. Syst. Evol. Microbiol.">
        <title>The Global Catalogue of Microorganisms (GCM) 10K type strain sequencing project: providing services to taxonomists for standard genome sequencing and annotation.</title>
        <authorList>
            <consortium name="The Broad Institute Genomics Platform"/>
            <consortium name="The Broad Institute Genome Sequencing Center for Infectious Disease"/>
            <person name="Wu L."/>
            <person name="Ma J."/>
        </authorList>
    </citation>
    <scope>NUCLEOTIDE SEQUENCE [LARGE SCALE GENOMIC DNA]</scope>
    <source>
        <strain evidence="2">CGMCC 4.1415</strain>
    </source>
</reference>
<dbReference type="RefSeq" id="WP_378230518.1">
    <property type="nucleotide sequence ID" value="NZ_JBHSLL010000051.1"/>
</dbReference>
<dbReference type="Proteomes" id="UP001596016">
    <property type="component" value="Unassembled WGS sequence"/>
</dbReference>
<name>A0ABW0GZA1_9HYPH</name>
<evidence type="ECO:0000313" key="2">
    <source>
        <dbReference type="Proteomes" id="UP001596016"/>
    </source>
</evidence>
<proteinExistence type="predicted"/>
<sequence length="94" mass="11356">MFAAIGSWIDHRRELRRRWRDDARRLLGAEEIYAYYEAQRRATRARIHGDRREFYHWAKVSAEIARLSPKVEMDIAVLRAIVAEEKGRWERSRT</sequence>
<keyword evidence="2" id="KW-1185">Reference proteome</keyword>
<comment type="caution">
    <text evidence="1">The sequence shown here is derived from an EMBL/GenBank/DDBJ whole genome shotgun (WGS) entry which is preliminary data.</text>
</comment>
<organism evidence="1 2">
    <name type="scientific">Aquamicrobium segne</name>
    <dbReference type="NCBI Taxonomy" id="469547"/>
    <lineage>
        <taxon>Bacteria</taxon>
        <taxon>Pseudomonadati</taxon>
        <taxon>Pseudomonadota</taxon>
        <taxon>Alphaproteobacteria</taxon>
        <taxon>Hyphomicrobiales</taxon>
        <taxon>Phyllobacteriaceae</taxon>
        <taxon>Aquamicrobium</taxon>
    </lineage>
</organism>